<evidence type="ECO:0000313" key="4">
    <source>
        <dbReference type="Proteomes" id="UP000472265"/>
    </source>
</evidence>
<dbReference type="Ensembl" id="ENSSAUT00010017978.1">
    <property type="protein sequence ID" value="ENSSAUP00010016997.1"/>
    <property type="gene ID" value="ENSSAUG00010007808.1"/>
</dbReference>
<dbReference type="OrthoDB" id="6358394at2759"/>
<evidence type="ECO:0000256" key="2">
    <source>
        <dbReference type="SAM" id="MobiDB-lite"/>
    </source>
</evidence>
<gene>
    <name evidence="3" type="primary">ier2a</name>
</gene>
<proteinExistence type="inferred from homology"/>
<dbReference type="PANTHER" id="PTHR15895">
    <property type="entry name" value="IMMEDIATE EARLY RESPONSE GENE"/>
    <property type="match status" value="1"/>
</dbReference>
<evidence type="ECO:0000313" key="3">
    <source>
        <dbReference type="Ensembl" id="ENSSAUP00010016997.1"/>
    </source>
</evidence>
<feature type="compositionally biased region" description="Low complexity" evidence="2">
    <location>
        <begin position="67"/>
        <end position="81"/>
    </location>
</feature>
<dbReference type="FunCoup" id="A0A671URB7">
    <property type="interactions" value="387"/>
</dbReference>
<reference evidence="3" key="1">
    <citation type="submission" date="2021-04" db="EMBL/GenBank/DDBJ databases">
        <authorList>
            <consortium name="Wellcome Sanger Institute Data Sharing"/>
        </authorList>
    </citation>
    <scope>NUCLEOTIDE SEQUENCE [LARGE SCALE GENOMIC DNA]</scope>
</reference>
<dbReference type="GeneTree" id="ENSGT00940000166693"/>
<reference evidence="3" key="2">
    <citation type="submission" date="2025-08" db="UniProtKB">
        <authorList>
            <consortium name="Ensembl"/>
        </authorList>
    </citation>
    <scope>IDENTIFICATION</scope>
</reference>
<dbReference type="InParanoid" id="A0A671URB7"/>
<evidence type="ECO:0000256" key="1">
    <source>
        <dbReference type="ARBA" id="ARBA00006186"/>
    </source>
</evidence>
<comment type="similarity">
    <text evidence="1">Belongs to the IER family.</text>
</comment>
<accession>A0A671URB7</accession>
<dbReference type="Proteomes" id="UP000472265">
    <property type="component" value="Chromosome 23"/>
</dbReference>
<feature type="compositionally biased region" description="Low complexity" evidence="2">
    <location>
        <begin position="50"/>
        <end position="60"/>
    </location>
</feature>
<reference evidence="3" key="3">
    <citation type="submission" date="2025-09" db="UniProtKB">
        <authorList>
            <consortium name="Ensembl"/>
        </authorList>
    </citation>
    <scope>IDENTIFICATION</scope>
</reference>
<organism evidence="3 4">
    <name type="scientific">Sparus aurata</name>
    <name type="common">Gilthead sea bream</name>
    <dbReference type="NCBI Taxonomy" id="8175"/>
    <lineage>
        <taxon>Eukaryota</taxon>
        <taxon>Metazoa</taxon>
        <taxon>Chordata</taxon>
        <taxon>Craniata</taxon>
        <taxon>Vertebrata</taxon>
        <taxon>Euteleostomi</taxon>
        <taxon>Actinopterygii</taxon>
        <taxon>Neopterygii</taxon>
        <taxon>Teleostei</taxon>
        <taxon>Neoteleostei</taxon>
        <taxon>Acanthomorphata</taxon>
        <taxon>Eupercaria</taxon>
        <taxon>Spariformes</taxon>
        <taxon>Sparidae</taxon>
        <taxon>Sparus</taxon>
    </lineage>
</organism>
<dbReference type="OMA" id="KLEQGNC"/>
<keyword evidence="4" id="KW-1185">Reference proteome</keyword>
<dbReference type="InterPro" id="IPR008653">
    <property type="entry name" value="IER"/>
</dbReference>
<protein>
    <submittedName>
        <fullName evidence="3">Immediate early response gene 2 protein-like</fullName>
    </submittedName>
</protein>
<name>A0A671URB7_SPAAU</name>
<feature type="region of interest" description="Disordered" evidence="2">
    <location>
        <begin position="50"/>
        <end position="122"/>
    </location>
</feature>
<dbReference type="AlphaFoldDB" id="A0A671URB7"/>
<dbReference type="Pfam" id="PF05760">
    <property type="entry name" value="IER"/>
    <property type="match status" value="1"/>
</dbReference>
<sequence length="175" mass="18943">MEVSTEAKRIMVVALGKLYSSRTQRGGLRLHRSLLLTLVMKSARDMYHAAQATTETETTAWEPQNSTVETTTEPATGEPGTLPREEAACSPSEPLSGAENKENRCPSSPPQHSRKRRGKAAVEPDFLPCKKAKLEQANSPQQLIVSAVLMDYVNCSSELGAPPASMPLHRAIAAC</sequence>